<dbReference type="Gene3D" id="3.30.200.20">
    <property type="entry name" value="Phosphorylase Kinase, domain 1"/>
    <property type="match status" value="1"/>
</dbReference>
<dbReference type="InterPro" id="IPR000719">
    <property type="entry name" value="Prot_kinase_dom"/>
</dbReference>
<dbReference type="Pfam" id="PF00069">
    <property type="entry name" value="Pkinase"/>
    <property type="match status" value="1"/>
</dbReference>
<comment type="caution">
    <text evidence="10">The sequence shown here is derived from an EMBL/GenBank/DDBJ whole genome shotgun (WGS) entry which is preliminary data.</text>
</comment>
<dbReference type="SUPFAM" id="SSF56112">
    <property type="entry name" value="Protein kinase-like (PK-like)"/>
    <property type="match status" value="1"/>
</dbReference>
<feature type="repeat" description="TPR" evidence="5">
    <location>
        <begin position="650"/>
        <end position="683"/>
    </location>
</feature>
<dbReference type="InterPro" id="IPR008271">
    <property type="entry name" value="Ser/Thr_kinase_AS"/>
</dbReference>
<dbReference type="Gene3D" id="1.25.40.10">
    <property type="entry name" value="Tetratricopeptide repeat domain"/>
    <property type="match status" value="3"/>
</dbReference>
<organism evidence="10 11">
    <name type="scientific">Pleionea mediterranea</name>
    <dbReference type="NCBI Taxonomy" id="523701"/>
    <lineage>
        <taxon>Bacteria</taxon>
        <taxon>Pseudomonadati</taxon>
        <taxon>Pseudomonadota</taxon>
        <taxon>Gammaproteobacteria</taxon>
        <taxon>Oceanospirillales</taxon>
        <taxon>Pleioneaceae</taxon>
        <taxon>Pleionea</taxon>
    </lineage>
</organism>
<keyword evidence="3 10" id="KW-0418">Kinase</keyword>
<evidence type="ECO:0000256" key="4">
    <source>
        <dbReference type="ARBA" id="ARBA00022840"/>
    </source>
</evidence>
<dbReference type="PANTHER" id="PTHR43289">
    <property type="entry name" value="MITOGEN-ACTIVATED PROTEIN KINASE KINASE KINASE 20-RELATED"/>
    <property type="match status" value="1"/>
</dbReference>
<dbReference type="InterPro" id="IPR017441">
    <property type="entry name" value="Protein_kinase_ATP_BS"/>
</dbReference>
<keyword evidence="10" id="KW-0723">Serine/threonine-protein kinase</keyword>
<evidence type="ECO:0000256" key="7">
    <source>
        <dbReference type="SAM" id="MobiDB-lite"/>
    </source>
</evidence>
<evidence type="ECO:0000259" key="9">
    <source>
        <dbReference type="PROSITE" id="PS50011"/>
    </source>
</evidence>
<dbReference type="InterPro" id="IPR011009">
    <property type="entry name" value="Kinase-like_dom_sf"/>
</dbReference>
<dbReference type="RefSeq" id="WP_109761478.1">
    <property type="nucleotide sequence ID" value="NZ_QGGU01000001.1"/>
</dbReference>
<reference evidence="10 11" key="1">
    <citation type="submission" date="2018-05" db="EMBL/GenBank/DDBJ databases">
        <title>Genomic Encyclopedia of Type Strains, Phase IV (KMG-IV): sequencing the most valuable type-strain genomes for metagenomic binning, comparative biology and taxonomic classification.</title>
        <authorList>
            <person name="Goeker M."/>
        </authorList>
    </citation>
    <scope>NUCLEOTIDE SEQUENCE [LARGE SCALE GENOMIC DNA]</scope>
    <source>
        <strain evidence="10 11">DSM 25350</strain>
    </source>
</reference>
<evidence type="ECO:0000256" key="5">
    <source>
        <dbReference type="PROSITE-ProRule" id="PRU00339"/>
    </source>
</evidence>
<dbReference type="PROSITE" id="PS50005">
    <property type="entry name" value="TPR"/>
    <property type="match status" value="4"/>
</dbReference>
<dbReference type="SMART" id="SM00028">
    <property type="entry name" value="TPR"/>
    <property type="match status" value="8"/>
</dbReference>
<keyword evidence="2 6" id="KW-0547">Nucleotide-binding</keyword>
<dbReference type="Pfam" id="PF14559">
    <property type="entry name" value="TPR_19"/>
    <property type="match status" value="1"/>
</dbReference>
<proteinExistence type="predicted"/>
<dbReference type="GO" id="GO:0005524">
    <property type="term" value="F:ATP binding"/>
    <property type="evidence" value="ECO:0007669"/>
    <property type="project" value="UniProtKB-UniRule"/>
</dbReference>
<feature type="compositionally biased region" description="Basic and acidic residues" evidence="7">
    <location>
        <begin position="35"/>
        <end position="44"/>
    </location>
</feature>
<keyword evidence="1" id="KW-0808">Transferase</keyword>
<feature type="region of interest" description="Disordered" evidence="7">
    <location>
        <begin position="31"/>
        <end position="86"/>
    </location>
</feature>
<name>A0A316G0M8_9GAMM</name>
<keyword evidence="8" id="KW-1133">Transmembrane helix</keyword>
<accession>A0A316G0M8</accession>
<dbReference type="PROSITE" id="PS00107">
    <property type="entry name" value="PROTEIN_KINASE_ATP"/>
    <property type="match status" value="1"/>
</dbReference>
<feature type="domain" description="Protein kinase" evidence="9">
    <location>
        <begin position="108"/>
        <end position="381"/>
    </location>
</feature>
<dbReference type="SMART" id="SM00220">
    <property type="entry name" value="S_TKc"/>
    <property type="match status" value="1"/>
</dbReference>
<feature type="repeat" description="TPR" evidence="5">
    <location>
        <begin position="785"/>
        <end position="818"/>
    </location>
</feature>
<dbReference type="InterPro" id="IPR011990">
    <property type="entry name" value="TPR-like_helical_dom_sf"/>
</dbReference>
<feature type="repeat" description="TPR" evidence="5">
    <location>
        <begin position="751"/>
        <end position="784"/>
    </location>
</feature>
<evidence type="ECO:0000256" key="1">
    <source>
        <dbReference type="ARBA" id="ARBA00022679"/>
    </source>
</evidence>
<protein>
    <submittedName>
        <fullName evidence="10">Serine/threonine protein kinase</fullName>
    </submittedName>
</protein>
<dbReference type="AlphaFoldDB" id="A0A316G0M8"/>
<dbReference type="PANTHER" id="PTHR43289:SF6">
    <property type="entry name" value="SERINE_THREONINE-PROTEIN KINASE NEKL-3"/>
    <property type="match status" value="1"/>
</dbReference>
<gene>
    <name evidence="10" type="ORF">C8D97_101206</name>
</gene>
<evidence type="ECO:0000256" key="2">
    <source>
        <dbReference type="ARBA" id="ARBA00022741"/>
    </source>
</evidence>
<sequence length="952" mass="107256">MIRCTQCGSNNPIFNTHCSECESVLTFPETSYDPQDERLQKSSFDESSLDESASKDISSKQSKPKKSTAEENTSVHSKPDNTLPHDSLEIDDLQVKSDVSNTESIAEFSIIKKIGEGGMGKVFLANDTVLNRKVALKTLSEEKLSPKMTQRIIEEARLASVLNHDNIATVYSASNSGSIPYIAMEWVEGESLENGIFQEKFTYQQSLSIAAQIAKALKHAHAHGIIHRDIKPANIMVCRNTGKVKVLDFGIAERFQADHISAPIELETSVSSRQTSLGVLEGTIAYMSPEQTQQKTLSLASDVFSFGIVLHELMTGDNPFEAETVKSTLNNIQQKNNFDPSLKGLSGELKKLIIDCLSKTSEQRPAFEQIELILNKLHQAEVDRTLKNRSYWTSSWRLPAIITGLIFLVASSAFYLLKPILSDRDHIFAQGKKLAVLPFDNLSADPMIDIFSKGLTFDLSNQLSEISSENNSWVIPASEFFKLKDTSTSEVYRKHNVDWVIKGSVQHFGNERLLSVQLLNASDSRVVKVFKESFTVETAFVAQNKIKQSIVQLLGWQQASKQPNNKSPVSEAYLHYLNGMGYLYRYDYKDNLSEAISNLQKSIDIDASFEPAYYHLAEAYIRKAKHDSDALTLTKAVELSKSAIDRFNSSSAYSLSGMANYRASQYTKSEQHFKKALQLDEKNDKAYYGLARLMQAINKNEQAEQYFRQAIALNENWIYWNYLAYLYYQTNRLDDAKQAYKQVALMTPNNVFGFQMLGAIAVSEGDFVQAEKSFEASVKREPDNAYNHSNLATAYFYQTKYHLATKSNERAVELNPDSYILQANLADSYRWEGKDLQAKVTYEKAISLVNKLIEQKSNNISLKVRKASYLAKSGMVKPALALLPTDSLIDSKAYVLIWASNVYELAGNRDKVAEYLTAAINKGYDLKNLRNEPEFDRFFSSDIGNQFLKKYQ</sequence>
<feature type="transmembrane region" description="Helical" evidence="8">
    <location>
        <begin position="396"/>
        <end position="417"/>
    </location>
</feature>
<dbReference type="PROSITE" id="PS00108">
    <property type="entry name" value="PROTEIN_KINASE_ST"/>
    <property type="match status" value="1"/>
</dbReference>
<keyword evidence="8" id="KW-0472">Membrane</keyword>
<evidence type="ECO:0000256" key="8">
    <source>
        <dbReference type="SAM" id="Phobius"/>
    </source>
</evidence>
<keyword evidence="4 6" id="KW-0067">ATP-binding</keyword>
<dbReference type="Proteomes" id="UP000245790">
    <property type="component" value="Unassembled WGS sequence"/>
</dbReference>
<keyword evidence="11" id="KW-1185">Reference proteome</keyword>
<feature type="repeat" description="TPR" evidence="5">
    <location>
        <begin position="684"/>
        <end position="717"/>
    </location>
</feature>
<dbReference type="Gene3D" id="1.10.510.10">
    <property type="entry name" value="Transferase(Phosphotransferase) domain 1"/>
    <property type="match status" value="1"/>
</dbReference>
<dbReference type="PROSITE" id="PS50011">
    <property type="entry name" value="PROTEIN_KINASE_DOM"/>
    <property type="match status" value="1"/>
</dbReference>
<evidence type="ECO:0000256" key="6">
    <source>
        <dbReference type="PROSITE-ProRule" id="PRU10141"/>
    </source>
</evidence>
<dbReference type="OrthoDB" id="9801841at2"/>
<evidence type="ECO:0000313" key="10">
    <source>
        <dbReference type="EMBL" id="PWK54358.1"/>
    </source>
</evidence>
<dbReference type="CDD" id="cd14014">
    <property type="entry name" value="STKc_PknB_like"/>
    <property type="match status" value="1"/>
</dbReference>
<feature type="binding site" evidence="6">
    <location>
        <position position="137"/>
    </location>
    <ligand>
        <name>ATP</name>
        <dbReference type="ChEBI" id="CHEBI:30616"/>
    </ligand>
</feature>
<dbReference type="SUPFAM" id="SSF48452">
    <property type="entry name" value="TPR-like"/>
    <property type="match status" value="2"/>
</dbReference>
<dbReference type="InterPro" id="IPR019734">
    <property type="entry name" value="TPR_rpt"/>
</dbReference>
<keyword evidence="5" id="KW-0802">TPR repeat</keyword>
<keyword evidence="8" id="KW-0812">Transmembrane</keyword>
<dbReference type="EMBL" id="QGGU01000001">
    <property type="protein sequence ID" value="PWK54358.1"/>
    <property type="molecule type" value="Genomic_DNA"/>
</dbReference>
<dbReference type="GO" id="GO:0004674">
    <property type="term" value="F:protein serine/threonine kinase activity"/>
    <property type="evidence" value="ECO:0007669"/>
    <property type="project" value="UniProtKB-KW"/>
</dbReference>
<evidence type="ECO:0000313" key="11">
    <source>
        <dbReference type="Proteomes" id="UP000245790"/>
    </source>
</evidence>
<evidence type="ECO:0000256" key="3">
    <source>
        <dbReference type="ARBA" id="ARBA00022777"/>
    </source>
</evidence>